<name>A0ABY5YRR6_9MICC</name>
<dbReference type="Pfam" id="PF00497">
    <property type="entry name" value="SBP_bac_3"/>
    <property type="match status" value="1"/>
</dbReference>
<keyword evidence="2" id="KW-0813">Transport</keyword>
<dbReference type="InterPro" id="IPR001638">
    <property type="entry name" value="Solute-binding_3/MltF_N"/>
</dbReference>
<evidence type="ECO:0000313" key="8">
    <source>
        <dbReference type="Proteomes" id="UP001059859"/>
    </source>
</evidence>
<dbReference type="Gene3D" id="3.40.190.10">
    <property type="entry name" value="Periplasmic binding protein-like II"/>
    <property type="match status" value="2"/>
</dbReference>
<comment type="similarity">
    <text evidence="1 4">Belongs to the bacterial solute-binding protein 3 family.</text>
</comment>
<evidence type="ECO:0000256" key="3">
    <source>
        <dbReference type="ARBA" id="ARBA00022729"/>
    </source>
</evidence>
<feature type="chain" id="PRO_5047351345" evidence="5">
    <location>
        <begin position="24"/>
        <end position="281"/>
    </location>
</feature>
<dbReference type="InterPro" id="IPR051455">
    <property type="entry name" value="Bact_solute-bind_prot3"/>
</dbReference>
<reference evidence="7" key="1">
    <citation type="submission" date="2022-09" db="EMBL/GenBank/DDBJ databases">
        <title>Novel species in genus Arthrobacter.</title>
        <authorList>
            <person name="Liu Y."/>
        </authorList>
    </citation>
    <scope>NUCLEOTIDE SEQUENCE</scope>
    <source>
        <strain evidence="7">Zg-Y815</strain>
    </source>
</reference>
<dbReference type="PROSITE" id="PS51257">
    <property type="entry name" value="PROKAR_LIPOPROTEIN"/>
    <property type="match status" value="1"/>
</dbReference>
<evidence type="ECO:0000256" key="4">
    <source>
        <dbReference type="RuleBase" id="RU003744"/>
    </source>
</evidence>
<dbReference type="RefSeq" id="WP_260651752.1">
    <property type="nucleotide sequence ID" value="NZ_CP104275.1"/>
</dbReference>
<dbReference type="Proteomes" id="UP001059859">
    <property type="component" value="Chromosome"/>
</dbReference>
<accession>A0ABY5YRR6</accession>
<evidence type="ECO:0000313" key="7">
    <source>
        <dbReference type="EMBL" id="UWX96390.1"/>
    </source>
</evidence>
<keyword evidence="3 5" id="KW-0732">Signal</keyword>
<dbReference type="SUPFAM" id="SSF53850">
    <property type="entry name" value="Periplasmic binding protein-like II"/>
    <property type="match status" value="1"/>
</dbReference>
<organism evidence="7 8">
    <name type="scientific">Arthrobacter zhaoxinii</name>
    <dbReference type="NCBI Taxonomy" id="2964616"/>
    <lineage>
        <taxon>Bacteria</taxon>
        <taxon>Bacillati</taxon>
        <taxon>Actinomycetota</taxon>
        <taxon>Actinomycetes</taxon>
        <taxon>Micrococcales</taxon>
        <taxon>Micrococcaceae</taxon>
        <taxon>Arthrobacter</taxon>
    </lineage>
</organism>
<keyword evidence="8" id="KW-1185">Reference proteome</keyword>
<evidence type="ECO:0000256" key="1">
    <source>
        <dbReference type="ARBA" id="ARBA00010333"/>
    </source>
</evidence>
<protein>
    <submittedName>
        <fullName evidence="7">Glutamate ABC transporter substrate-binding protein</fullName>
    </submittedName>
</protein>
<feature type="signal peptide" evidence="5">
    <location>
        <begin position="1"/>
        <end position="23"/>
    </location>
</feature>
<dbReference type="InterPro" id="IPR018313">
    <property type="entry name" value="SBP_3_CS"/>
</dbReference>
<dbReference type="PROSITE" id="PS01039">
    <property type="entry name" value="SBP_BACTERIAL_3"/>
    <property type="match status" value="1"/>
</dbReference>
<dbReference type="PANTHER" id="PTHR30085">
    <property type="entry name" value="AMINO ACID ABC TRANSPORTER PERMEASE"/>
    <property type="match status" value="1"/>
</dbReference>
<evidence type="ECO:0000256" key="5">
    <source>
        <dbReference type="SAM" id="SignalP"/>
    </source>
</evidence>
<dbReference type="EMBL" id="CP104275">
    <property type="protein sequence ID" value="UWX96390.1"/>
    <property type="molecule type" value="Genomic_DNA"/>
</dbReference>
<gene>
    <name evidence="7" type="ORF">N2K95_12050</name>
</gene>
<dbReference type="PANTHER" id="PTHR30085:SF6">
    <property type="entry name" value="ABC TRANSPORTER GLUTAMINE-BINDING PROTEIN GLNH"/>
    <property type="match status" value="1"/>
</dbReference>
<evidence type="ECO:0000256" key="2">
    <source>
        <dbReference type="ARBA" id="ARBA00022448"/>
    </source>
</evidence>
<sequence length="281" mass="29763">MRKTRYAAAAIAAVAALTLSACGGDSGSESGSSEGSGEKIRIGIKFDQPGVGFKDGNAYTGFDVDVAKYVANELGYPEDRIEFISTPSQQRENMLENDQVDMIFASYSITDTRKETIAFAGPYFVAGQDLLVPSDSDIGGPEELDGKTLCSVTSSTSAQKIKDNYAAGVNLLEQPSYAECVTAMQGGSIDAVTTDDIILAGLASTDANKGKFKVVGNTFSEERYGVGLPKEEGLVTCEDINTAITKMVEDGAWDEAIKKNTEGVDYTFNAELNPPKTDACA</sequence>
<proteinExistence type="inferred from homology"/>
<feature type="domain" description="Solute-binding protein family 3/N-terminal" evidence="6">
    <location>
        <begin position="39"/>
        <end position="264"/>
    </location>
</feature>
<evidence type="ECO:0000259" key="6">
    <source>
        <dbReference type="SMART" id="SM00062"/>
    </source>
</evidence>
<dbReference type="CDD" id="cd13690">
    <property type="entry name" value="PBP2_GluB"/>
    <property type="match status" value="1"/>
</dbReference>
<dbReference type="SMART" id="SM00062">
    <property type="entry name" value="PBPb"/>
    <property type="match status" value="1"/>
</dbReference>